<gene>
    <name evidence="2" type="ORF">DK880_00723</name>
</gene>
<dbReference type="Proteomes" id="UP000245872">
    <property type="component" value="Chromosome"/>
</dbReference>
<protein>
    <recommendedName>
        <fullName evidence="4">DUF3298 domain-containing protein</fullName>
    </recommendedName>
</protein>
<evidence type="ECO:0000313" key="2">
    <source>
        <dbReference type="EMBL" id="AWN82033.1"/>
    </source>
</evidence>
<name>A0A2Z3L8Z8_9BACT</name>
<evidence type="ECO:0000256" key="1">
    <source>
        <dbReference type="SAM" id="SignalP"/>
    </source>
</evidence>
<keyword evidence="3" id="KW-1185">Reference proteome</keyword>
<sequence length="382" mass="43716" precursor="true">MVKKIIKMWRCVLSYFLVAVAISCGKHDGQLGIQSREKAALKVTVTAKNTAEESSNRLNKKKRKKKEIQLSDVLWDRWIRFCRFFFPILLLQSAASAGAQVGERCCPITCGLFEPAVTSGYGEPGNERTVTIPFTLPAGGNLNESYVKSLLSDFRTTLSKVDVWSYPEEVRKEACHIFADLDVDITSSTLNSTDNSIKCVEYLDRVNGLSSLIDDILSSEKPWDIHWERLENYRRKTKGCRTKFSRRGANGTVYYFHADATLVEKSGDNGVWNFHTWGEKQYKSADISGENRAIRIEDSMHYYSPQSKFREIIKKHENNPLRFIKECQKQGGVFLKNPNLEGFCEENPHFGAHLVSVGGEFLYVADYEKARQRFRDYLDRLL</sequence>
<accession>A0A2Z3L8Z8</accession>
<dbReference type="EMBL" id="CP029619">
    <property type="protein sequence ID" value="AWN82033.1"/>
    <property type="molecule type" value="Genomic_DNA"/>
</dbReference>
<feature type="signal peptide" evidence="1">
    <location>
        <begin position="1"/>
        <end position="21"/>
    </location>
</feature>
<evidence type="ECO:0000313" key="3">
    <source>
        <dbReference type="Proteomes" id="UP000245872"/>
    </source>
</evidence>
<dbReference type="PROSITE" id="PS51257">
    <property type="entry name" value="PROKAR_LIPOPROTEIN"/>
    <property type="match status" value="1"/>
</dbReference>
<reference evidence="2 3" key="1">
    <citation type="submission" date="2018-05" db="EMBL/GenBank/DDBJ databases">
        <title>Candidatus Cardinium hertigii Genome Assembly.</title>
        <authorList>
            <person name="Showmaker K.C."/>
            <person name="Walden K.O."/>
            <person name="Fields C.J."/>
            <person name="Lambert K.N."/>
            <person name="Hudson M.E."/>
        </authorList>
    </citation>
    <scope>NUCLEOTIDE SEQUENCE [LARGE SCALE GENOMIC DNA]</scope>
    <source>
        <strain evidence="3">cHgTN10</strain>
    </source>
</reference>
<evidence type="ECO:0008006" key="4">
    <source>
        <dbReference type="Google" id="ProtNLM"/>
    </source>
</evidence>
<dbReference type="AlphaFoldDB" id="A0A2Z3L8Z8"/>
<proteinExistence type="predicted"/>
<organism evidence="2 3">
    <name type="scientific">Candidatus Cardinium hertigii</name>
    <dbReference type="NCBI Taxonomy" id="247481"/>
    <lineage>
        <taxon>Bacteria</taxon>
        <taxon>Pseudomonadati</taxon>
        <taxon>Bacteroidota</taxon>
        <taxon>Cytophagia</taxon>
        <taxon>Cytophagales</taxon>
        <taxon>Amoebophilaceae</taxon>
        <taxon>Candidatus Cardinium</taxon>
    </lineage>
</organism>
<feature type="chain" id="PRO_5016355670" description="DUF3298 domain-containing protein" evidence="1">
    <location>
        <begin position="22"/>
        <end position="382"/>
    </location>
</feature>
<keyword evidence="1" id="KW-0732">Signal</keyword>
<dbReference type="KEGG" id="cher:DK880_00723"/>